<sequence>MNKKIKDYGWIFIAIIFLIVPIFNYLQDKVNQTDSFFWNVLFYLIVMIFYALIIMVIIGIYDSMSGTFKNLFQKNSNSGENQNDNGDEPIEKKSDGKELENKDRID</sequence>
<dbReference type="AlphaFoldDB" id="A0A4R1RXS4"/>
<organism evidence="3 4">
    <name type="scientific">Hydrogenispora ethanolica</name>
    <dbReference type="NCBI Taxonomy" id="1082276"/>
    <lineage>
        <taxon>Bacteria</taxon>
        <taxon>Bacillati</taxon>
        <taxon>Bacillota</taxon>
        <taxon>Hydrogenispora</taxon>
    </lineage>
</organism>
<gene>
    <name evidence="3" type="ORF">EDC14_100715</name>
</gene>
<evidence type="ECO:0000256" key="2">
    <source>
        <dbReference type="SAM" id="Phobius"/>
    </source>
</evidence>
<reference evidence="3 4" key="1">
    <citation type="submission" date="2019-03" db="EMBL/GenBank/DDBJ databases">
        <title>Genomic Encyclopedia of Type Strains, Phase IV (KMG-IV): sequencing the most valuable type-strain genomes for metagenomic binning, comparative biology and taxonomic classification.</title>
        <authorList>
            <person name="Goeker M."/>
        </authorList>
    </citation>
    <scope>NUCLEOTIDE SEQUENCE [LARGE SCALE GENOMIC DNA]</scope>
    <source>
        <strain evidence="3 4">LX-B</strain>
    </source>
</reference>
<evidence type="ECO:0000313" key="4">
    <source>
        <dbReference type="Proteomes" id="UP000295008"/>
    </source>
</evidence>
<feature type="transmembrane region" description="Helical" evidence="2">
    <location>
        <begin position="7"/>
        <end position="26"/>
    </location>
</feature>
<accession>A0A4R1RXS4</accession>
<name>A0A4R1RXS4_HYDET</name>
<evidence type="ECO:0000256" key="1">
    <source>
        <dbReference type="SAM" id="MobiDB-lite"/>
    </source>
</evidence>
<keyword evidence="4" id="KW-1185">Reference proteome</keyword>
<keyword evidence="2" id="KW-0472">Membrane</keyword>
<keyword evidence="2" id="KW-1133">Transmembrane helix</keyword>
<evidence type="ECO:0000313" key="3">
    <source>
        <dbReference type="EMBL" id="TCL71553.1"/>
    </source>
</evidence>
<protein>
    <submittedName>
        <fullName evidence="3">Uncharacterized protein</fullName>
    </submittedName>
</protein>
<feature type="compositionally biased region" description="Basic and acidic residues" evidence="1">
    <location>
        <begin position="89"/>
        <end position="106"/>
    </location>
</feature>
<dbReference type="RefSeq" id="WP_132013702.1">
    <property type="nucleotide sequence ID" value="NZ_SLUN01000007.1"/>
</dbReference>
<feature type="transmembrane region" description="Helical" evidence="2">
    <location>
        <begin position="38"/>
        <end position="61"/>
    </location>
</feature>
<comment type="caution">
    <text evidence="3">The sequence shown here is derived from an EMBL/GenBank/DDBJ whole genome shotgun (WGS) entry which is preliminary data.</text>
</comment>
<feature type="region of interest" description="Disordered" evidence="1">
    <location>
        <begin position="77"/>
        <end position="106"/>
    </location>
</feature>
<keyword evidence="2" id="KW-0812">Transmembrane</keyword>
<dbReference type="Proteomes" id="UP000295008">
    <property type="component" value="Unassembled WGS sequence"/>
</dbReference>
<proteinExistence type="predicted"/>
<dbReference type="EMBL" id="SLUN01000007">
    <property type="protein sequence ID" value="TCL71553.1"/>
    <property type="molecule type" value="Genomic_DNA"/>
</dbReference>